<proteinExistence type="predicted"/>
<protein>
    <submittedName>
        <fullName evidence="1">Uncharacterized protein</fullName>
    </submittedName>
</protein>
<organism evidence="1 2">
    <name type="scientific">Schistosoma margrebowiei</name>
    <dbReference type="NCBI Taxonomy" id="48269"/>
    <lineage>
        <taxon>Eukaryota</taxon>
        <taxon>Metazoa</taxon>
        <taxon>Spiralia</taxon>
        <taxon>Lophotrochozoa</taxon>
        <taxon>Platyhelminthes</taxon>
        <taxon>Trematoda</taxon>
        <taxon>Digenea</taxon>
        <taxon>Strigeidida</taxon>
        <taxon>Schistosomatoidea</taxon>
        <taxon>Schistosomatidae</taxon>
        <taxon>Schistosoma</taxon>
    </lineage>
</organism>
<sequence>MAIRQTKSDKAVRPDNIPAEAVKADIKSQLYGSLWNNQLNGIRHSTSTPLTTRKHLIAWTEQHYGSFFDTTACLRI</sequence>
<reference evidence="1 2" key="1">
    <citation type="submission" date="2018-11" db="EMBL/GenBank/DDBJ databases">
        <authorList>
            <consortium name="Pathogen Informatics"/>
        </authorList>
    </citation>
    <scope>NUCLEOTIDE SEQUENCE [LARGE SCALE GENOMIC DNA]</scope>
    <source>
        <strain evidence="1 2">Zambia</strain>
    </source>
</reference>
<dbReference type="Proteomes" id="UP000277204">
    <property type="component" value="Unassembled WGS sequence"/>
</dbReference>
<name>A0A183LPD5_9TREM</name>
<dbReference type="AlphaFoldDB" id="A0A183LPD5"/>
<gene>
    <name evidence="1" type="ORF">SMRZ_LOCUS5660</name>
</gene>
<accession>A0A183LPD5</accession>
<evidence type="ECO:0000313" key="1">
    <source>
        <dbReference type="EMBL" id="VDO67233.1"/>
    </source>
</evidence>
<keyword evidence="2" id="KW-1185">Reference proteome</keyword>
<evidence type="ECO:0000313" key="2">
    <source>
        <dbReference type="Proteomes" id="UP000277204"/>
    </source>
</evidence>
<dbReference type="EMBL" id="UZAI01001989">
    <property type="protein sequence ID" value="VDO67233.1"/>
    <property type="molecule type" value="Genomic_DNA"/>
</dbReference>